<evidence type="ECO:0000313" key="1">
    <source>
        <dbReference type="EMBL" id="MBW4546145.1"/>
    </source>
</evidence>
<gene>
    <name evidence="1" type="ORF">KME25_17115</name>
</gene>
<dbReference type="AlphaFoldDB" id="A0A951PLH7"/>
<dbReference type="EMBL" id="JAHHIF010000021">
    <property type="protein sequence ID" value="MBW4546145.1"/>
    <property type="molecule type" value="Genomic_DNA"/>
</dbReference>
<organism evidence="1 2">
    <name type="scientific">Symplocastrum torsivum CPER-KK1</name>
    <dbReference type="NCBI Taxonomy" id="450513"/>
    <lineage>
        <taxon>Bacteria</taxon>
        <taxon>Bacillati</taxon>
        <taxon>Cyanobacteriota</taxon>
        <taxon>Cyanophyceae</taxon>
        <taxon>Oscillatoriophycideae</taxon>
        <taxon>Oscillatoriales</taxon>
        <taxon>Microcoleaceae</taxon>
        <taxon>Symplocastrum</taxon>
    </lineage>
</organism>
<name>A0A951PLH7_9CYAN</name>
<comment type="caution">
    <text evidence="1">The sequence shown here is derived from an EMBL/GenBank/DDBJ whole genome shotgun (WGS) entry which is preliminary data.</text>
</comment>
<evidence type="ECO:0000313" key="2">
    <source>
        <dbReference type="Proteomes" id="UP000753908"/>
    </source>
</evidence>
<accession>A0A951PLH7</accession>
<reference evidence="1" key="1">
    <citation type="submission" date="2021-05" db="EMBL/GenBank/DDBJ databases">
        <authorList>
            <person name="Pietrasiak N."/>
            <person name="Ward R."/>
            <person name="Stajich J.E."/>
            <person name="Kurbessoian T."/>
        </authorList>
    </citation>
    <scope>NUCLEOTIDE SEQUENCE</scope>
    <source>
        <strain evidence="1">CPER-KK1</strain>
    </source>
</reference>
<proteinExistence type="predicted"/>
<protein>
    <submittedName>
        <fullName evidence="1">Uncharacterized protein</fullName>
    </submittedName>
</protein>
<dbReference type="Proteomes" id="UP000753908">
    <property type="component" value="Unassembled WGS sequence"/>
</dbReference>
<sequence>MTYKEWSLLIKKELNRIAVDYVDPSGQVYSEPFCFYTLDEALTYGKMCIDHSIRSKVSGNKGIVAVQNSAIG</sequence>
<reference evidence="1" key="2">
    <citation type="journal article" date="2022" name="Microbiol. Resour. Announc.">
        <title>Metagenome Sequencing to Explore Phylogenomics of Terrestrial Cyanobacteria.</title>
        <authorList>
            <person name="Ward R.D."/>
            <person name="Stajich J.E."/>
            <person name="Johansen J.R."/>
            <person name="Huntemann M."/>
            <person name="Clum A."/>
            <person name="Foster B."/>
            <person name="Foster B."/>
            <person name="Roux S."/>
            <person name="Palaniappan K."/>
            <person name="Varghese N."/>
            <person name="Mukherjee S."/>
            <person name="Reddy T.B.K."/>
            <person name="Daum C."/>
            <person name="Copeland A."/>
            <person name="Chen I.A."/>
            <person name="Ivanova N.N."/>
            <person name="Kyrpides N.C."/>
            <person name="Shapiro N."/>
            <person name="Eloe-Fadrosh E.A."/>
            <person name="Pietrasiak N."/>
        </authorList>
    </citation>
    <scope>NUCLEOTIDE SEQUENCE</scope>
    <source>
        <strain evidence="1">CPER-KK1</strain>
    </source>
</reference>